<proteinExistence type="predicted"/>
<sequence length="194" mass="21101">MDIRQARKYRSQELAGPLKKELRQKLTEYIHDADRLLAKNRITTGEVWEYALLFQQQFQEIKTANEGISAEIAEIDAAKEILAEAIEKGTALRKEATGTEHAELRRALGKALAEARAVKNDASASKEAVDAQIEALDALLETATDALATESPEEVAEDAEEAVDAEDNGEDAAIEGEETGEAEVAPDVEKVPAE</sequence>
<dbReference type="KEGG" id="piv:NCTC13079_01499"/>
<name>A0A448V3B7_9FIRM</name>
<gene>
    <name evidence="2" type="ORF">NCTC13079_01499</name>
</gene>
<evidence type="ECO:0000256" key="1">
    <source>
        <dbReference type="SAM" id="MobiDB-lite"/>
    </source>
</evidence>
<evidence type="ECO:0000313" key="2">
    <source>
        <dbReference type="EMBL" id="VEJ36295.1"/>
    </source>
</evidence>
<feature type="compositionally biased region" description="Acidic residues" evidence="1">
    <location>
        <begin position="151"/>
        <end position="186"/>
    </location>
</feature>
<dbReference type="AlphaFoldDB" id="A0A448V3B7"/>
<organism evidence="2 3">
    <name type="scientific">Aedoeadaptatus ivorii</name>
    <dbReference type="NCBI Taxonomy" id="54006"/>
    <lineage>
        <taxon>Bacteria</taxon>
        <taxon>Bacillati</taxon>
        <taxon>Bacillota</taxon>
        <taxon>Tissierellia</taxon>
        <taxon>Tissierellales</taxon>
        <taxon>Peptoniphilaceae</taxon>
        <taxon>Aedoeadaptatus</taxon>
    </lineage>
</organism>
<feature type="region of interest" description="Disordered" evidence="1">
    <location>
        <begin position="144"/>
        <end position="194"/>
    </location>
</feature>
<keyword evidence="3" id="KW-1185">Reference proteome</keyword>
<reference evidence="2 3" key="1">
    <citation type="submission" date="2018-12" db="EMBL/GenBank/DDBJ databases">
        <authorList>
            <consortium name="Pathogen Informatics"/>
        </authorList>
    </citation>
    <scope>NUCLEOTIDE SEQUENCE [LARGE SCALE GENOMIC DNA]</scope>
    <source>
        <strain evidence="2 3">NCTC13079</strain>
    </source>
</reference>
<accession>A0A448V3B7</accession>
<dbReference type="Proteomes" id="UP000269544">
    <property type="component" value="Chromosome"/>
</dbReference>
<evidence type="ECO:0000313" key="3">
    <source>
        <dbReference type="Proteomes" id="UP000269544"/>
    </source>
</evidence>
<dbReference type="EMBL" id="LR134523">
    <property type="protein sequence ID" value="VEJ36295.1"/>
    <property type="molecule type" value="Genomic_DNA"/>
</dbReference>
<protein>
    <submittedName>
        <fullName evidence="2">Uncharacterized protein</fullName>
    </submittedName>
</protein>